<sequence>MTQHIAKGTFIVALQPMPFENADAESKLGRMSIDKQISGDLAATTHGQMLSAMTSVKGSAGYVALEQVTGTLAGKRGTFVLQHIGVMSRGASSLAVTVVPDSGTGELSGIEGEFRIDIVDGAHSYEFAYRLPGV</sequence>
<comment type="caution">
    <text evidence="1">The sequence shown here is derived from an EMBL/GenBank/DDBJ whole genome shotgun (WGS) entry which is preliminary data.</text>
</comment>
<dbReference type="STRING" id="1399968.CI15_21205"/>
<dbReference type="Pfam" id="PF11528">
    <property type="entry name" value="DUF3224"/>
    <property type="match status" value="1"/>
</dbReference>
<reference evidence="1 2" key="1">
    <citation type="journal article" date="2015" name="Int. J. Syst. Evol. Microbiol.">
        <title>Burkholderia monticola sp. nov., isolated from mountain soil.</title>
        <authorList>
            <person name="Baek I."/>
            <person name="Seo B."/>
            <person name="Lee I."/>
            <person name="Yi H."/>
            <person name="Chun J."/>
        </authorList>
    </citation>
    <scope>NUCLEOTIDE SEQUENCE [LARGE SCALE GENOMIC DNA]</scope>
    <source>
        <strain evidence="1 2">JC2948</strain>
    </source>
</reference>
<dbReference type="Gene3D" id="2.40.350.10">
    <property type="entry name" value="SO1590-like"/>
    <property type="match status" value="1"/>
</dbReference>
<gene>
    <name evidence="1" type="ORF">CI15_21205</name>
</gene>
<dbReference type="RefSeq" id="WP_062130582.1">
    <property type="nucleotide sequence ID" value="NZ_LRBG01000035.1"/>
</dbReference>
<name>A0A149PII1_9BURK</name>
<dbReference type="OrthoDB" id="69764at2"/>
<dbReference type="InterPro" id="IPR021607">
    <property type="entry name" value="DUF3224"/>
</dbReference>
<organism evidence="1 2">
    <name type="scientific">Paraburkholderia monticola</name>
    <dbReference type="NCBI Taxonomy" id="1399968"/>
    <lineage>
        <taxon>Bacteria</taxon>
        <taxon>Pseudomonadati</taxon>
        <taxon>Pseudomonadota</taxon>
        <taxon>Betaproteobacteria</taxon>
        <taxon>Burkholderiales</taxon>
        <taxon>Burkholderiaceae</taxon>
        <taxon>Paraburkholderia</taxon>
    </lineage>
</organism>
<proteinExistence type="predicted"/>
<evidence type="ECO:0000313" key="1">
    <source>
        <dbReference type="EMBL" id="KXU84822.1"/>
    </source>
</evidence>
<dbReference type="Proteomes" id="UP000075613">
    <property type="component" value="Unassembled WGS sequence"/>
</dbReference>
<evidence type="ECO:0000313" key="2">
    <source>
        <dbReference type="Proteomes" id="UP000075613"/>
    </source>
</evidence>
<protein>
    <recommendedName>
        <fullName evidence="3">DUF3224 domain-containing protein</fullName>
    </recommendedName>
</protein>
<evidence type="ECO:0008006" key="3">
    <source>
        <dbReference type="Google" id="ProtNLM"/>
    </source>
</evidence>
<dbReference type="InterPro" id="IPR023159">
    <property type="entry name" value="SO1590-like_sf"/>
</dbReference>
<dbReference type="EMBL" id="LRBG01000035">
    <property type="protein sequence ID" value="KXU84822.1"/>
    <property type="molecule type" value="Genomic_DNA"/>
</dbReference>
<dbReference type="AlphaFoldDB" id="A0A149PII1"/>
<keyword evidence="2" id="KW-1185">Reference proteome</keyword>
<dbReference type="SUPFAM" id="SSF159238">
    <property type="entry name" value="SO1590-like"/>
    <property type="match status" value="1"/>
</dbReference>
<accession>A0A149PII1</accession>